<comment type="caution">
    <text evidence="1">The sequence shown here is derived from an EMBL/GenBank/DDBJ whole genome shotgun (WGS) entry which is preliminary data.</text>
</comment>
<protein>
    <submittedName>
        <fullName evidence="1">Uncharacterized protein</fullName>
    </submittedName>
</protein>
<accession>A0A9X2DPN1</accession>
<proteinExistence type="predicted"/>
<dbReference type="RefSeq" id="WP_251221609.1">
    <property type="nucleotide sequence ID" value="NZ_JAMBOL010000001.1"/>
</dbReference>
<name>A0A9X2DPN1_9BACI</name>
<dbReference type="AlphaFoldDB" id="A0A9X2DPN1"/>
<dbReference type="Proteomes" id="UP001139179">
    <property type="component" value="Unassembled WGS sequence"/>
</dbReference>
<gene>
    <name evidence="1" type="ORF">M3202_01540</name>
</gene>
<evidence type="ECO:0000313" key="1">
    <source>
        <dbReference type="EMBL" id="MCM3712753.1"/>
    </source>
</evidence>
<keyword evidence="2" id="KW-1185">Reference proteome</keyword>
<dbReference type="EMBL" id="JAMBOL010000001">
    <property type="protein sequence ID" value="MCM3712753.1"/>
    <property type="molecule type" value="Genomic_DNA"/>
</dbReference>
<evidence type="ECO:0000313" key="2">
    <source>
        <dbReference type="Proteomes" id="UP001139179"/>
    </source>
</evidence>
<organism evidence="1 2">
    <name type="scientific">Halalkalibacter oceani</name>
    <dbReference type="NCBI Taxonomy" id="1653776"/>
    <lineage>
        <taxon>Bacteria</taxon>
        <taxon>Bacillati</taxon>
        <taxon>Bacillota</taxon>
        <taxon>Bacilli</taxon>
        <taxon>Bacillales</taxon>
        <taxon>Bacillaceae</taxon>
        <taxon>Halalkalibacter</taxon>
    </lineage>
</organism>
<reference evidence="1" key="1">
    <citation type="submission" date="2022-05" db="EMBL/GenBank/DDBJ databases">
        <title>Comparative Genomics of Spacecraft Associated Microbes.</title>
        <authorList>
            <person name="Tran M.T."/>
            <person name="Wright A."/>
            <person name="Seuylemezian A."/>
            <person name="Eisen J."/>
            <person name="Coil D."/>
        </authorList>
    </citation>
    <scope>NUCLEOTIDE SEQUENCE</scope>
    <source>
        <strain evidence="1">214.1.1</strain>
    </source>
</reference>
<sequence length="62" mass="7204">MNDVKYVAKRSKRPDGWYAEVIREVNGVAEKVFEKKCLNEDVAAGIAGYEVKRRLQNRRLVH</sequence>